<dbReference type="HOGENOM" id="CLU_092496_1_0_1"/>
<reference evidence="2" key="5">
    <citation type="submission" date="2018-04" db="UniProtKB">
        <authorList>
            <consortium name="EnsemblFungi"/>
        </authorList>
    </citation>
    <scope>IDENTIFICATION</scope>
    <source>
        <strain evidence="2">R3-111a-1</strain>
    </source>
</reference>
<evidence type="ECO:0000313" key="3">
    <source>
        <dbReference type="Proteomes" id="UP000006039"/>
    </source>
</evidence>
<dbReference type="Proteomes" id="UP000006039">
    <property type="component" value="Unassembled WGS sequence"/>
</dbReference>
<dbReference type="RefSeq" id="XP_009225435.1">
    <property type="nucleotide sequence ID" value="XM_009227171.1"/>
</dbReference>
<dbReference type="eggNOG" id="ENOG502SJ9I">
    <property type="taxonomic scope" value="Eukaryota"/>
</dbReference>
<reference evidence="1" key="2">
    <citation type="submission" date="2010-07" db="EMBL/GenBank/DDBJ databases">
        <authorList>
            <consortium name="The Broad Institute Genome Sequencing Platform"/>
            <consortium name="Broad Institute Genome Sequencing Center for Infectious Disease"/>
            <person name="Ma L.-J."/>
            <person name="Dead R."/>
            <person name="Young S."/>
            <person name="Zeng Q."/>
            <person name="Koehrsen M."/>
            <person name="Alvarado L."/>
            <person name="Berlin A."/>
            <person name="Chapman S.B."/>
            <person name="Chen Z."/>
            <person name="Freedman E."/>
            <person name="Gellesch M."/>
            <person name="Goldberg J."/>
            <person name="Griggs A."/>
            <person name="Gujja S."/>
            <person name="Heilman E.R."/>
            <person name="Heiman D."/>
            <person name="Hepburn T."/>
            <person name="Howarth C."/>
            <person name="Jen D."/>
            <person name="Larson L."/>
            <person name="Mehta T."/>
            <person name="Neiman D."/>
            <person name="Pearson M."/>
            <person name="Roberts A."/>
            <person name="Saif S."/>
            <person name="Shea T."/>
            <person name="Shenoy N."/>
            <person name="Sisk P."/>
            <person name="Stolte C."/>
            <person name="Sykes S."/>
            <person name="Walk T."/>
            <person name="White J."/>
            <person name="Yandava C."/>
            <person name="Haas B."/>
            <person name="Nusbaum C."/>
            <person name="Birren B."/>
        </authorList>
    </citation>
    <scope>NUCLEOTIDE SEQUENCE</scope>
    <source>
        <strain evidence="1">R3-111a-1</strain>
    </source>
</reference>
<dbReference type="Gene3D" id="3.40.50.300">
    <property type="entry name" value="P-loop containing nucleotide triphosphate hydrolases"/>
    <property type="match status" value="1"/>
</dbReference>
<evidence type="ECO:0000313" key="1">
    <source>
        <dbReference type="EMBL" id="EJT72461.1"/>
    </source>
</evidence>
<reference evidence="1" key="3">
    <citation type="submission" date="2010-09" db="EMBL/GenBank/DDBJ databases">
        <title>Annotation of Gaeumannomyces graminis var. tritici R3-111a-1.</title>
        <authorList>
            <consortium name="The Broad Institute Genome Sequencing Platform"/>
            <person name="Ma L.-J."/>
            <person name="Dead R."/>
            <person name="Young S.K."/>
            <person name="Zeng Q."/>
            <person name="Gargeya S."/>
            <person name="Fitzgerald M."/>
            <person name="Haas B."/>
            <person name="Abouelleil A."/>
            <person name="Alvarado L."/>
            <person name="Arachchi H.M."/>
            <person name="Berlin A."/>
            <person name="Brown A."/>
            <person name="Chapman S.B."/>
            <person name="Chen Z."/>
            <person name="Dunbar C."/>
            <person name="Freedman E."/>
            <person name="Gearin G."/>
            <person name="Gellesch M."/>
            <person name="Goldberg J."/>
            <person name="Griggs A."/>
            <person name="Gujja S."/>
            <person name="Heiman D."/>
            <person name="Howarth C."/>
            <person name="Larson L."/>
            <person name="Lui A."/>
            <person name="MacDonald P.J.P."/>
            <person name="Mehta T."/>
            <person name="Montmayeur A."/>
            <person name="Murphy C."/>
            <person name="Neiman D."/>
            <person name="Pearson M."/>
            <person name="Priest M."/>
            <person name="Roberts A."/>
            <person name="Saif S."/>
            <person name="Shea T."/>
            <person name="Shenoy N."/>
            <person name="Sisk P."/>
            <person name="Stolte C."/>
            <person name="Sykes S."/>
            <person name="Yandava C."/>
            <person name="Wortman J."/>
            <person name="Nusbaum C."/>
            <person name="Birren B."/>
        </authorList>
    </citation>
    <scope>NUCLEOTIDE SEQUENCE</scope>
    <source>
        <strain evidence="1">R3-111a-1</strain>
    </source>
</reference>
<reference evidence="2" key="4">
    <citation type="journal article" date="2015" name="G3 (Bethesda)">
        <title>Genome sequences of three phytopathogenic species of the Magnaporthaceae family of fungi.</title>
        <authorList>
            <person name="Okagaki L.H."/>
            <person name="Nunes C.C."/>
            <person name="Sailsbery J."/>
            <person name="Clay B."/>
            <person name="Brown D."/>
            <person name="John T."/>
            <person name="Oh Y."/>
            <person name="Young N."/>
            <person name="Fitzgerald M."/>
            <person name="Haas B.J."/>
            <person name="Zeng Q."/>
            <person name="Young S."/>
            <person name="Adiconis X."/>
            <person name="Fan L."/>
            <person name="Levin J.Z."/>
            <person name="Mitchell T.K."/>
            <person name="Okubara P.A."/>
            <person name="Farman M.L."/>
            <person name="Kohn L.M."/>
            <person name="Birren B."/>
            <person name="Ma L.-J."/>
            <person name="Dean R.A."/>
        </authorList>
    </citation>
    <scope>NUCLEOTIDE SEQUENCE</scope>
    <source>
        <strain evidence="2">R3-111a-1</strain>
    </source>
</reference>
<sequence>MATTKAAVVWINGFPGCGKLTVATAIRALDKTVIVLDNHKLIDPVEERVARTHPSYQHERRCFRQAALKENVCDPAGLSRLVVFTDFQSDNELGWAVASEYKDATISAGRSFVPVYLTCDVATNLERVTSIARLTSRTTKLIDRRALEDIRSRCELFRFLDCPSLTVDSSNLTPLDAAAEILAFARGAASPRASLVEGMSVPPGLAGLAERAKPQPKTVCFPCFATSCSLQLFSETLLPFLSRLIVPVEILRISDVYSTEISN</sequence>
<name>J3P730_GAET3</name>
<reference evidence="3" key="1">
    <citation type="submission" date="2010-07" db="EMBL/GenBank/DDBJ databases">
        <title>The genome sequence of Gaeumannomyces graminis var. tritici strain R3-111a-1.</title>
        <authorList>
            <consortium name="The Broad Institute Genome Sequencing Platform"/>
            <person name="Ma L.-J."/>
            <person name="Dead R."/>
            <person name="Young S."/>
            <person name="Zeng Q."/>
            <person name="Koehrsen M."/>
            <person name="Alvarado L."/>
            <person name="Berlin A."/>
            <person name="Chapman S.B."/>
            <person name="Chen Z."/>
            <person name="Freedman E."/>
            <person name="Gellesch M."/>
            <person name="Goldberg J."/>
            <person name="Griggs A."/>
            <person name="Gujja S."/>
            <person name="Heilman E.R."/>
            <person name="Heiman D."/>
            <person name="Hepburn T."/>
            <person name="Howarth C."/>
            <person name="Jen D."/>
            <person name="Larson L."/>
            <person name="Mehta T."/>
            <person name="Neiman D."/>
            <person name="Pearson M."/>
            <person name="Roberts A."/>
            <person name="Saif S."/>
            <person name="Shea T."/>
            <person name="Shenoy N."/>
            <person name="Sisk P."/>
            <person name="Stolte C."/>
            <person name="Sykes S."/>
            <person name="Walk T."/>
            <person name="White J."/>
            <person name="Yandava C."/>
            <person name="Haas B."/>
            <person name="Nusbaum C."/>
            <person name="Birren B."/>
        </authorList>
    </citation>
    <scope>NUCLEOTIDE SEQUENCE [LARGE SCALE GENOMIC DNA]</scope>
    <source>
        <strain evidence="3">R3-111a-1</strain>
    </source>
</reference>
<proteinExistence type="predicted"/>
<dbReference type="GeneID" id="20349785"/>
<dbReference type="InterPro" id="IPR027417">
    <property type="entry name" value="P-loop_NTPase"/>
</dbReference>
<evidence type="ECO:0000313" key="2">
    <source>
        <dbReference type="EnsemblFungi" id="EJT72461"/>
    </source>
</evidence>
<accession>J3P730</accession>
<organism evidence="1">
    <name type="scientific">Gaeumannomyces tritici (strain R3-111a-1)</name>
    <name type="common">Wheat and barley take-all root rot fungus</name>
    <name type="synonym">Gaeumannomyces graminis var. tritici</name>
    <dbReference type="NCBI Taxonomy" id="644352"/>
    <lineage>
        <taxon>Eukaryota</taxon>
        <taxon>Fungi</taxon>
        <taxon>Dikarya</taxon>
        <taxon>Ascomycota</taxon>
        <taxon>Pezizomycotina</taxon>
        <taxon>Sordariomycetes</taxon>
        <taxon>Sordariomycetidae</taxon>
        <taxon>Magnaporthales</taxon>
        <taxon>Magnaporthaceae</taxon>
        <taxon>Gaeumannomyces</taxon>
    </lineage>
</organism>
<dbReference type="SUPFAM" id="SSF52540">
    <property type="entry name" value="P-loop containing nucleoside triphosphate hydrolases"/>
    <property type="match status" value="1"/>
</dbReference>
<dbReference type="AlphaFoldDB" id="J3P730"/>
<gene>
    <name evidence="2" type="primary">20349785</name>
    <name evidence="1" type="ORF">GGTG_09327</name>
</gene>
<dbReference type="OrthoDB" id="5426988at2759"/>
<dbReference type="STRING" id="644352.J3P730"/>
<dbReference type="VEuPathDB" id="FungiDB:GGTG_09327"/>
<protein>
    <submittedName>
        <fullName evidence="1 2">Uncharacterized protein</fullName>
    </submittedName>
</protein>
<dbReference type="EMBL" id="GL385399">
    <property type="protein sequence ID" value="EJT72461.1"/>
    <property type="molecule type" value="Genomic_DNA"/>
</dbReference>
<keyword evidence="3" id="KW-1185">Reference proteome</keyword>
<dbReference type="EnsemblFungi" id="EJT72461">
    <property type="protein sequence ID" value="EJT72461"/>
    <property type="gene ID" value="GGTG_09327"/>
</dbReference>